<dbReference type="InterPro" id="IPR011006">
    <property type="entry name" value="CheY-like_superfamily"/>
</dbReference>
<keyword evidence="4" id="KW-0597">Phosphoprotein</keyword>
<name>A0A3R9YJN3_9SPHN</name>
<dbReference type="PRINTS" id="PR00038">
    <property type="entry name" value="HTHLUXR"/>
</dbReference>
<dbReference type="CDD" id="cd06170">
    <property type="entry name" value="LuxR_C_like"/>
    <property type="match status" value="1"/>
</dbReference>
<keyword evidence="8" id="KW-1185">Reference proteome</keyword>
<reference evidence="7 8" key="1">
    <citation type="submission" date="2018-12" db="EMBL/GenBank/DDBJ databases">
        <title>Sphingomonas sp. HMF7854 Genome sequencing and assembly.</title>
        <authorList>
            <person name="Cha I."/>
            <person name="Kang H."/>
            <person name="Kim H."/>
            <person name="Kang J."/>
            <person name="Joh K."/>
        </authorList>
    </citation>
    <scope>NUCLEOTIDE SEQUENCE [LARGE SCALE GENOMIC DNA]</scope>
    <source>
        <strain evidence="7 8">HMF7854</strain>
    </source>
</reference>
<dbReference type="Pfam" id="PF00196">
    <property type="entry name" value="GerE"/>
    <property type="match status" value="1"/>
</dbReference>
<dbReference type="Proteomes" id="UP000274661">
    <property type="component" value="Unassembled WGS sequence"/>
</dbReference>
<feature type="modified residue" description="4-aspartylphosphate" evidence="4">
    <location>
        <position position="59"/>
    </location>
</feature>
<evidence type="ECO:0000313" key="8">
    <source>
        <dbReference type="Proteomes" id="UP000274661"/>
    </source>
</evidence>
<feature type="domain" description="Response regulatory" evidence="6">
    <location>
        <begin position="7"/>
        <end position="124"/>
    </location>
</feature>
<dbReference type="EMBL" id="RWJF01000001">
    <property type="protein sequence ID" value="RST31442.1"/>
    <property type="molecule type" value="Genomic_DNA"/>
</dbReference>
<dbReference type="Pfam" id="PF00072">
    <property type="entry name" value="Response_reg"/>
    <property type="match status" value="1"/>
</dbReference>
<dbReference type="SMART" id="SM00421">
    <property type="entry name" value="HTH_LUXR"/>
    <property type="match status" value="1"/>
</dbReference>
<dbReference type="GO" id="GO:0000160">
    <property type="term" value="P:phosphorelay signal transduction system"/>
    <property type="evidence" value="ECO:0007669"/>
    <property type="project" value="InterPro"/>
</dbReference>
<dbReference type="SUPFAM" id="SSF52172">
    <property type="entry name" value="CheY-like"/>
    <property type="match status" value="1"/>
</dbReference>
<evidence type="ECO:0000256" key="4">
    <source>
        <dbReference type="PROSITE-ProRule" id="PRU00169"/>
    </source>
</evidence>
<dbReference type="PANTHER" id="PTHR43214:SF41">
    <property type="entry name" value="NITRATE_NITRITE RESPONSE REGULATOR PROTEIN NARP"/>
    <property type="match status" value="1"/>
</dbReference>
<feature type="domain" description="HTH luxR-type" evidence="5">
    <location>
        <begin position="150"/>
        <end position="217"/>
    </location>
</feature>
<dbReference type="SMART" id="SM00448">
    <property type="entry name" value="REC"/>
    <property type="match status" value="1"/>
</dbReference>
<evidence type="ECO:0000313" key="7">
    <source>
        <dbReference type="EMBL" id="RST31442.1"/>
    </source>
</evidence>
<dbReference type="GO" id="GO:0006355">
    <property type="term" value="P:regulation of DNA-templated transcription"/>
    <property type="evidence" value="ECO:0007669"/>
    <property type="project" value="InterPro"/>
</dbReference>
<keyword evidence="1" id="KW-0805">Transcription regulation</keyword>
<evidence type="ECO:0000259" key="5">
    <source>
        <dbReference type="PROSITE" id="PS50043"/>
    </source>
</evidence>
<dbReference type="RefSeq" id="WP_126719270.1">
    <property type="nucleotide sequence ID" value="NZ_RWJF01000001.1"/>
</dbReference>
<dbReference type="InterPro" id="IPR001789">
    <property type="entry name" value="Sig_transdc_resp-reg_receiver"/>
</dbReference>
<dbReference type="SUPFAM" id="SSF46894">
    <property type="entry name" value="C-terminal effector domain of the bipartite response regulators"/>
    <property type="match status" value="1"/>
</dbReference>
<proteinExistence type="predicted"/>
<dbReference type="InterPro" id="IPR016032">
    <property type="entry name" value="Sig_transdc_resp-reg_C-effctor"/>
</dbReference>
<comment type="caution">
    <text evidence="7">The sequence shown here is derived from an EMBL/GenBank/DDBJ whole genome shotgun (WGS) entry which is preliminary data.</text>
</comment>
<keyword evidence="3" id="KW-0804">Transcription</keyword>
<dbReference type="PANTHER" id="PTHR43214">
    <property type="entry name" value="TWO-COMPONENT RESPONSE REGULATOR"/>
    <property type="match status" value="1"/>
</dbReference>
<evidence type="ECO:0000256" key="3">
    <source>
        <dbReference type="ARBA" id="ARBA00023163"/>
    </source>
</evidence>
<sequence>MVASQSVAVVAEGQDFFNAGLAAVLQKGLGFQQVHRTFDYSNMLRLLSLDLRFDLLIMDLALPGAAGLASIRELRRLRPRLRIAVLSERTDSHEALAVLAAGAHGFIPKQIGDCSELLQALRVVADAGVFVPDSLVHRQSHSSEEDGGPEPHALAALTGRQKQVIRLLSEGHANKVIARQLGISPSTVKVHIHAAFRALGVHSRLGVMAALRAPVSAPTPA</sequence>
<evidence type="ECO:0000256" key="1">
    <source>
        <dbReference type="ARBA" id="ARBA00023015"/>
    </source>
</evidence>
<dbReference type="InterPro" id="IPR039420">
    <property type="entry name" value="WalR-like"/>
</dbReference>
<evidence type="ECO:0000259" key="6">
    <source>
        <dbReference type="PROSITE" id="PS50110"/>
    </source>
</evidence>
<dbReference type="PROSITE" id="PS50043">
    <property type="entry name" value="HTH_LUXR_2"/>
    <property type="match status" value="1"/>
</dbReference>
<dbReference type="GO" id="GO:0003677">
    <property type="term" value="F:DNA binding"/>
    <property type="evidence" value="ECO:0007669"/>
    <property type="project" value="UniProtKB-KW"/>
</dbReference>
<dbReference type="PROSITE" id="PS50110">
    <property type="entry name" value="RESPONSE_REGULATORY"/>
    <property type="match status" value="1"/>
</dbReference>
<protein>
    <submittedName>
        <fullName evidence="7">DNA-binding response regulator</fullName>
    </submittedName>
</protein>
<evidence type="ECO:0000256" key="2">
    <source>
        <dbReference type="ARBA" id="ARBA00023125"/>
    </source>
</evidence>
<keyword evidence="2 7" id="KW-0238">DNA-binding</keyword>
<organism evidence="7 8">
    <name type="scientific">Sphingomonas ginkgonis</name>
    <dbReference type="NCBI Taxonomy" id="2315330"/>
    <lineage>
        <taxon>Bacteria</taxon>
        <taxon>Pseudomonadati</taxon>
        <taxon>Pseudomonadota</taxon>
        <taxon>Alphaproteobacteria</taxon>
        <taxon>Sphingomonadales</taxon>
        <taxon>Sphingomonadaceae</taxon>
        <taxon>Sphingomonas</taxon>
    </lineage>
</organism>
<dbReference type="AlphaFoldDB" id="A0A3R9YJN3"/>
<dbReference type="Gene3D" id="3.40.50.2300">
    <property type="match status" value="1"/>
</dbReference>
<dbReference type="OrthoDB" id="9814495at2"/>
<gene>
    <name evidence="7" type="ORF">HMF7854_11770</name>
</gene>
<accession>A0A3R9YJN3</accession>
<dbReference type="InterPro" id="IPR000792">
    <property type="entry name" value="Tscrpt_reg_LuxR_C"/>
</dbReference>